<feature type="region of interest" description="Disordered" evidence="11">
    <location>
        <begin position="1"/>
        <end position="27"/>
    </location>
</feature>
<evidence type="ECO:0000256" key="8">
    <source>
        <dbReference type="ARBA" id="ARBA00024041"/>
    </source>
</evidence>
<dbReference type="GO" id="GO:0015293">
    <property type="term" value="F:symporter activity"/>
    <property type="evidence" value="ECO:0007669"/>
    <property type="project" value="UniProtKB-KW"/>
</dbReference>
<keyword evidence="5" id="KW-0769">Symport</keyword>
<dbReference type="InterPro" id="IPR044566">
    <property type="entry name" value="RMV1-like"/>
</dbReference>
<gene>
    <name evidence="14" type="primary">LOC120273477</name>
</gene>
<name>A0AB40C8V0_DIOCR</name>
<dbReference type="PIRSF" id="PIRSF006060">
    <property type="entry name" value="AA_transporter"/>
    <property type="match status" value="1"/>
</dbReference>
<reference evidence="14" key="1">
    <citation type="submission" date="2025-08" db="UniProtKB">
        <authorList>
            <consortium name="RefSeq"/>
        </authorList>
    </citation>
    <scope>IDENTIFICATION</scope>
</reference>
<dbReference type="GO" id="GO:0015203">
    <property type="term" value="F:polyamine transmembrane transporter activity"/>
    <property type="evidence" value="ECO:0007669"/>
    <property type="project" value="UniProtKB-ARBA"/>
</dbReference>
<accession>A0AB40C8V0</accession>
<dbReference type="GeneID" id="120273477"/>
<feature type="transmembrane region" description="Helical" evidence="12">
    <location>
        <begin position="57"/>
        <end position="76"/>
    </location>
</feature>
<evidence type="ECO:0000256" key="1">
    <source>
        <dbReference type="ARBA" id="ARBA00004651"/>
    </source>
</evidence>
<evidence type="ECO:0000256" key="11">
    <source>
        <dbReference type="SAM" id="MobiDB-lite"/>
    </source>
</evidence>
<organism evidence="13 14">
    <name type="scientific">Dioscorea cayennensis subsp. rotundata</name>
    <name type="common">White Guinea yam</name>
    <name type="synonym">Dioscorea rotundata</name>
    <dbReference type="NCBI Taxonomy" id="55577"/>
    <lineage>
        <taxon>Eukaryota</taxon>
        <taxon>Viridiplantae</taxon>
        <taxon>Streptophyta</taxon>
        <taxon>Embryophyta</taxon>
        <taxon>Tracheophyta</taxon>
        <taxon>Spermatophyta</taxon>
        <taxon>Magnoliopsida</taxon>
        <taxon>Liliopsida</taxon>
        <taxon>Dioscoreales</taxon>
        <taxon>Dioscoreaceae</taxon>
        <taxon>Dioscorea</taxon>
    </lineage>
</organism>
<sequence length="478" mass="52043">MDQEIQLHTTPTPQPPSSTSPTTKPQTKTNLTLLPLIFIIYFQVSGGPYGAENTVHAAGPLLSLAGFLLIPFLCSLPEALITSELTSAFSSSDSGFVLWALQAFNSPFTASFTGFLKLLSSTINCATFPNLCSDYLSSTFPSLTSGAHRSLFITLLILLLSFINFTGLTVVGYFAIALGIISLLPFVLMTFMASPAVVPARWTAVRKKVDWGLYLNTLFWNLNYWDNASTLAGEVQDPQRTFPVAMLVAGVLTCVSYFVPLLAVTGALAVSDDQWSDGFFADAAGMIGGKWLKIWTQAGAVLSAIGLYEAQLSSNTFQLLGMAELGLLPKALSKRSKWFNTPWLSILVSTLITLTISFLSFSDIIAAANFLYSLGMLIEFAAFIRLRIKLPELKRPYKVPMGIAGVVSMCTVPSVILVFLMVVSGWRVWLLSVALMFMAVGLYFCMVFCRSKGCFKFSTDVSLEVNSVEGLKVNHVNL</sequence>
<evidence type="ECO:0000313" key="13">
    <source>
        <dbReference type="Proteomes" id="UP001515500"/>
    </source>
</evidence>
<evidence type="ECO:0000256" key="12">
    <source>
        <dbReference type="SAM" id="Phobius"/>
    </source>
</evidence>
<comment type="similarity">
    <text evidence="8">Belongs to the amino acid-polyamine-organocation (APC) superfamily. Polyamine:cation symporter (PHS) (TC 2.A.3.12) family.</text>
</comment>
<dbReference type="FunFam" id="1.20.1740.10:FF:000041">
    <property type="entry name" value="Amino acid permease, putative"/>
    <property type="match status" value="1"/>
</dbReference>
<dbReference type="Gene3D" id="1.20.1740.10">
    <property type="entry name" value="Amino acid/polyamine transporter I"/>
    <property type="match status" value="1"/>
</dbReference>
<feature type="transmembrane region" description="Helical" evidence="12">
    <location>
        <begin position="400"/>
        <end position="422"/>
    </location>
</feature>
<evidence type="ECO:0000313" key="14">
    <source>
        <dbReference type="RefSeq" id="XP_039136037.1"/>
    </source>
</evidence>
<dbReference type="PANTHER" id="PTHR45826">
    <property type="entry name" value="POLYAMINE TRANSPORTER PUT1"/>
    <property type="match status" value="1"/>
</dbReference>
<dbReference type="Proteomes" id="UP001515500">
    <property type="component" value="Chromosome 12"/>
</dbReference>
<feature type="transmembrane region" description="Helical" evidence="12">
    <location>
        <begin position="150"/>
        <end position="167"/>
    </location>
</feature>
<proteinExistence type="inferred from homology"/>
<evidence type="ECO:0000256" key="7">
    <source>
        <dbReference type="ARBA" id="ARBA00023136"/>
    </source>
</evidence>
<feature type="transmembrane region" description="Helical" evidence="12">
    <location>
        <begin position="173"/>
        <end position="197"/>
    </location>
</feature>
<keyword evidence="6 12" id="KW-1133">Transmembrane helix</keyword>
<feature type="transmembrane region" description="Helical" evidence="12">
    <location>
        <begin position="428"/>
        <end position="449"/>
    </location>
</feature>
<evidence type="ECO:0000256" key="4">
    <source>
        <dbReference type="ARBA" id="ARBA00022692"/>
    </source>
</evidence>
<evidence type="ECO:0000256" key="5">
    <source>
        <dbReference type="ARBA" id="ARBA00022847"/>
    </source>
</evidence>
<dbReference type="InterPro" id="IPR002293">
    <property type="entry name" value="AA/rel_permease1"/>
</dbReference>
<evidence type="ECO:0000256" key="9">
    <source>
        <dbReference type="ARBA" id="ARBA00074311"/>
    </source>
</evidence>
<evidence type="ECO:0000256" key="6">
    <source>
        <dbReference type="ARBA" id="ARBA00022989"/>
    </source>
</evidence>
<dbReference type="RefSeq" id="XP_039136037.1">
    <property type="nucleotide sequence ID" value="XM_039280103.1"/>
</dbReference>
<feature type="transmembrane region" description="Helical" evidence="12">
    <location>
        <begin position="367"/>
        <end position="388"/>
    </location>
</feature>
<keyword evidence="4 12" id="KW-0812">Transmembrane</keyword>
<comment type="subcellular location">
    <subcellularLocation>
        <location evidence="1">Cell membrane</location>
        <topology evidence="1">Multi-pass membrane protein</topology>
    </subcellularLocation>
</comment>
<dbReference type="AlphaFoldDB" id="A0AB40C8V0"/>
<dbReference type="GO" id="GO:0005886">
    <property type="term" value="C:plasma membrane"/>
    <property type="evidence" value="ECO:0007669"/>
    <property type="project" value="UniProtKB-SubCell"/>
</dbReference>
<feature type="transmembrane region" description="Helical" evidence="12">
    <location>
        <begin position="245"/>
        <end position="270"/>
    </location>
</feature>
<feature type="transmembrane region" description="Helical" evidence="12">
    <location>
        <begin position="343"/>
        <end position="361"/>
    </location>
</feature>
<keyword evidence="7 12" id="KW-0472">Membrane</keyword>
<dbReference type="PANTHER" id="PTHR45826:SF8">
    <property type="entry name" value="CATIONIC AMINO ACID TRANSPORTER"/>
    <property type="match status" value="1"/>
</dbReference>
<dbReference type="Pfam" id="PF13520">
    <property type="entry name" value="AA_permease_2"/>
    <property type="match status" value="1"/>
</dbReference>
<keyword evidence="3" id="KW-1003">Cell membrane</keyword>
<keyword evidence="2" id="KW-0813">Transport</keyword>
<evidence type="ECO:0000256" key="3">
    <source>
        <dbReference type="ARBA" id="ARBA00022475"/>
    </source>
</evidence>
<keyword evidence="13" id="KW-1185">Reference proteome</keyword>
<evidence type="ECO:0000256" key="10">
    <source>
        <dbReference type="ARBA" id="ARBA00080801"/>
    </source>
</evidence>
<evidence type="ECO:0000256" key="2">
    <source>
        <dbReference type="ARBA" id="ARBA00022448"/>
    </source>
</evidence>
<protein>
    <recommendedName>
        <fullName evidence="9">Polyamine transporter PUT1</fullName>
    </recommendedName>
    <alternativeName>
        <fullName evidence="10">Polyamine uptake transporter 1</fullName>
    </alternativeName>
</protein>